<dbReference type="PANTHER" id="PTHR43654:SF1">
    <property type="entry name" value="ISOPENTENYL PHOSPHATE KINASE"/>
    <property type="match status" value="1"/>
</dbReference>
<evidence type="ECO:0000313" key="8">
    <source>
        <dbReference type="EMBL" id="TYK21515.1"/>
    </source>
</evidence>
<keyword evidence="1" id="KW-0808">Transferase</keyword>
<comment type="caution">
    <text evidence="7">The sequence shown here is derived from an EMBL/GenBank/DDBJ whole genome shotgun (WGS) entry which is preliminary data.</text>
</comment>
<organism evidence="7 9">
    <name type="scientific">Cucumis melo var. makuwa</name>
    <name type="common">Oriental melon</name>
    <dbReference type="NCBI Taxonomy" id="1194695"/>
    <lineage>
        <taxon>Eukaryota</taxon>
        <taxon>Viridiplantae</taxon>
        <taxon>Streptophyta</taxon>
        <taxon>Embryophyta</taxon>
        <taxon>Tracheophyta</taxon>
        <taxon>Spermatophyta</taxon>
        <taxon>Magnoliopsida</taxon>
        <taxon>eudicotyledons</taxon>
        <taxon>Gunneridae</taxon>
        <taxon>Pentapetalae</taxon>
        <taxon>rosids</taxon>
        <taxon>fabids</taxon>
        <taxon>Cucurbitales</taxon>
        <taxon>Cucurbitaceae</taxon>
        <taxon>Benincaseae</taxon>
        <taxon>Cucumis</taxon>
    </lineage>
</organism>
<dbReference type="GO" id="GO:0102043">
    <property type="term" value="F:isopentenyl phosphate kinase activity"/>
    <property type="evidence" value="ECO:0007669"/>
    <property type="project" value="TreeGrafter"/>
</dbReference>
<keyword evidence="3 8" id="KW-0418">Kinase</keyword>
<dbReference type="AlphaFoldDB" id="A0A5A7V3I6"/>
<evidence type="ECO:0000256" key="3">
    <source>
        <dbReference type="ARBA" id="ARBA00022777"/>
    </source>
</evidence>
<evidence type="ECO:0000256" key="5">
    <source>
        <dbReference type="SAM" id="MobiDB-lite"/>
    </source>
</evidence>
<dbReference type="InterPro" id="IPR036393">
    <property type="entry name" value="AceGlu_kinase-like_sf"/>
</dbReference>
<dbReference type="PANTHER" id="PTHR43654">
    <property type="entry name" value="GLUTAMATE 5-KINASE"/>
    <property type="match status" value="1"/>
</dbReference>
<dbReference type="EMBL" id="SSTE01004812">
    <property type="protein sequence ID" value="KAA0061437.1"/>
    <property type="molecule type" value="Genomic_DNA"/>
</dbReference>
<dbReference type="GO" id="GO:0016301">
    <property type="term" value="F:kinase activity"/>
    <property type="evidence" value="ECO:0007669"/>
    <property type="project" value="UniProtKB-KW"/>
</dbReference>
<evidence type="ECO:0000313" key="9">
    <source>
        <dbReference type="Proteomes" id="UP000321393"/>
    </source>
</evidence>
<dbReference type="GO" id="GO:0005829">
    <property type="term" value="C:cytosol"/>
    <property type="evidence" value="ECO:0007669"/>
    <property type="project" value="TreeGrafter"/>
</dbReference>
<evidence type="ECO:0000256" key="2">
    <source>
        <dbReference type="ARBA" id="ARBA00022741"/>
    </source>
</evidence>
<proteinExistence type="predicted"/>
<dbReference type="InterPro" id="IPR001048">
    <property type="entry name" value="Asp/Glu/Uridylate_kinase"/>
</dbReference>
<evidence type="ECO:0000313" key="10">
    <source>
        <dbReference type="Proteomes" id="UP000321947"/>
    </source>
</evidence>
<evidence type="ECO:0000313" key="7">
    <source>
        <dbReference type="EMBL" id="KAA0061437.1"/>
    </source>
</evidence>
<dbReference type="Gene3D" id="3.40.1160.10">
    <property type="entry name" value="Acetylglutamate kinase-like"/>
    <property type="match status" value="1"/>
</dbReference>
<dbReference type="Proteomes" id="UP000321393">
    <property type="component" value="Unassembled WGS sequence"/>
</dbReference>
<dbReference type="Pfam" id="PF00696">
    <property type="entry name" value="AA_kinase"/>
    <property type="match status" value="1"/>
</dbReference>
<keyword evidence="2" id="KW-0547">Nucleotide-binding</keyword>
<reference evidence="9 10" key="1">
    <citation type="submission" date="2019-08" db="EMBL/GenBank/DDBJ databases">
        <title>Draft genome sequences of two oriental melons (Cucumis melo L. var makuwa).</title>
        <authorList>
            <person name="Kwon S.-Y."/>
        </authorList>
    </citation>
    <scope>NUCLEOTIDE SEQUENCE [LARGE SCALE GENOMIC DNA]</scope>
    <source>
        <strain evidence="10">cv. Chang Bougi</strain>
        <strain evidence="9">cv. SW 3</strain>
        <tissue evidence="7">Leaf</tissue>
    </source>
</reference>
<evidence type="ECO:0000256" key="4">
    <source>
        <dbReference type="ARBA" id="ARBA00022840"/>
    </source>
</evidence>
<dbReference type="GO" id="GO:0005524">
    <property type="term" value="F:ATP binding"/>
    <property type="evidence" value="ECO:0007669"/>
    <property type="project" value="UniProtKB-KW"/>
</dbReference>
<feature type="domain" description="Aspartate/glutamate/uridylate kinase" evidence="6">
    <location>
        <begin position="8"/>
        <end position="109"/>
    </location>
</feature>
<evidence type="ECO:0000259" key="6">
    <source>
        <dbReference type="Pfam" id="PF00696"/>
    </source>
</evidence>
<dbReference type="EMBL" id="SSTD01005586">
    <property type="protein sequence ID" value="TYK21515.1"/>
    <property type="molecule type" value="Genomic_DNA"/>
</dbReference>
<sequence>MDLTKPLRCIVKLGGAAITCKNELETIHEENLATVSSHLRKTMVSGSSSESTIGMDWSKQPEKSGIERTADDFREHEVGLASPFIVVHGAGSFGHFQASKSGVHKGGLDRSLVKAGFVATRISVS</sequence>
<dbReference type="GO" id="GO:0016114">
    <property type="term" value="P:terpenoid biosynthetic process"/>
    <property type="evidence" value="ECO:0007669"/>
    <property type="project" value="TreeGrafter"/>
</dbReference>
<accession>A0A5A7V3I6</accession>
<dbReference type="OrthoDB" id="1934954at2759"/>
<gene>
    <name evidence="8" type="ORF">E5676_scaffold518G00100</name>
    <name evidence="7" type="ORF">E6C27_scaffold1041G00160</name>
</gene>
<name>A0A5A7V3I6_CUCMM</name>
<keyword evidence="4" id="KW-0067">ATP-binding</keyword>
<protein>
    <submittedName>
        <fullName evidence="7">Glutamate 5-kinase isoform X1</fullName>
    </submittedName>
</protein>
<feature type="region of interest" description="Disordered" evidence="5">
    <location>
        <begin position="47"/>
        <end position="66"/>
    </location>
</feature>
<dbReference type="Proteomes" id="UP000321947">
    <property type="component" value="Unassembled WGS sequence"/>
</dbReference>
<dbReference type="STRING" id="1194695.A0A5A7V3I6"/>
<evidence type="ECO:0000256" key="1">
    <source>
        <dbReference type="ARBA" id="ARBA00022679"/>
    </source>
</evidence>